<dbReference type="Pfam" id="PF21997">
    <property type="entry name" value="DUF6928"/>
    <property type="match status" value="1"/>
</dbReference>
<proteinExistence type="predicted"/>
<reference evidence="1" key="1">
    <citation type="submission" date="2021-03" db="EMBL/GenBank/DDBJ databases">
        <title>Whole genome shotgun sequence of Actinoplanes consettensis NBRC 14913.</title>
        <authorList>
            <person name="Komaki H."/>
            <person name="Tamura T."/>
        </authorList>
    </citation>
    <scope>NUCLEOTIDE SEQUENCE</scope>
    <source>
        <strain evidence="1">NBRC 14913</strain>
    </source>
</reference>
<evidence type="ECO:0000313" key="2">
    <source>
        <dbReference type="Proteomes" id="UP000680865"/>
    </source>
</evidence>
<gene>
    <name evidence="1" type="ORF">Aco04nite_19390</name>
</gene>
<dbReference type="InterPro" id="IPR053847">
    <property type="entry name" value="DUF6928"/>
</dbReference>
<comment type="caution">
    <text evidence="1">The sequence shown here is derived from an EMBL/GenBank/DDBJ whole genome shotgun (WGS) entry which is preliminary data.</text>
</comment>
<sequence length="87" mass="9595">MTFTGRPYPLPFHPLELGEDALRALFGFILEGHPEPDDVDPFDVPVHGFRVEDPTGQEQVARAAALAAWMKAAGPPRTARWESIQGQ</sequence>
<dbReference type="EMBL" id="BOQP01000008">
    <property type="protein sequence ID" value="GIM70273.1"/>
    <property type="molecule type" value="Genomic_DNA"/>
</dbReference>
<protein>
    <submittedName>
        <fullName evidence="1">Uncharacterized protein</fullName>
    </submittedName>
</protein>
<dbReference type="AlphaFoldDB" id="A0A919VUU7"/>
<evidence type="ECO:0000313" key="1">
    <source>
        <dbReference type="EMBL" id="GIM70273.1"/>
    </source>
</evidence>
<dbReference type="Proteomes" id="UP000680865">
    <property type="component" value="Unassembled WGS sequence"/>
</dbReference>
<keyword evidence="2" id="KW-1185">Reference proteome</keyword>
<organism evidence="1 2">
    <name type="scientific">Winogradskya consettensis</name>
    <dbReference type="NCBI Taxonomy" id="113560"/>
    <lineage>
        <taxon>Bacteria</taxon>
        <taxon>Bacillati</taxon>
        <taxon>Actinomycetota</taxon>
        <taxon>Actinomycetes</taxon>
        <taxon>Micromonosporales</taxon>
        <taxon>Micromonosporaceae</taxon>
        <taxon>Winogradskya</taxon>
    </lineage>
</organism>
<accession>A0A919VUU7</accession>
<name>A0A919VUU7_9ACTN</name>